<dbReference type="InterPro" id="IPR024532">
    <property type="entry name" value="DUF3830"/>
</dbReference>
<dbReference type="SUPFAM" id="SSF50891">
    <property type="entry name" value="Cyclophilin-like"/>
    <property type="match status" value="1"/>
</dbReference>
<evidence type="ECO:0000313" key="2">
    <source>
        <dbReference type="Proteomes" id="UP000234662"/>
    </source>
</evidence>
<dbReference type="Proteomes" id="UP000234662">
    <property type="component" value="Unassembled WGS sequence"/>
</dbReference>
<reference evidence="1 2" key="1">
    <citation type="submission" date="2017-12" db="EMBL/GenBank/DDBJ databases">
        <title>Phylogenetic diversity of female urinary microbiome.</title>
        <authorList>
            <person name="Thomas-White K."/>
            <person name="Wolfe A.J."/>
        </authorList>
    </citation>
    <scope>NUCLEOTIDE SEQUENCE [LARGE SCALE GENOMIC DNA]</scope>
    <source>
        <strain evidence="1 2">UMB0777</strain>
    </source>
</reference>
<dbReference type="Pfam" id="PF12903">
    <property type="entry name" value="DUF3830"/>
    <property type="match status" value="1"/>
</dbReference>
<evidence type="ECO:0000313" key="1">
    <source>
        <dbReference type="EMBL" id="PKZ66104.1"/>
    </source>
</evidence>
<dbReference type="RefSeq" id="WP_101819748.1">
    <property type="nucleotide sequence ID" value="NZ_PKJC01000004.1"/>
</dbReference>
<protein>
    <submittedName>
        <fullName evidence="1">DUF3830 domain-containing protein</fullName>
    </submittedName>
</protein>
<dbReference type="Gene3D" id="2.40.100.20">
    <property type="match status" value="1"/>
</dbReference>
<dbReference type="EMBL" id="PKJC01000004">
    <property type="protein sequence ID" value="PKZ66104.1"/>
    <property type="molecule type" value="Genomic_DNA"/>
</dbReference>
<name>A0A2I1RAH5_9ACTN</name>
<gene>
    <name evidence="1" type="ORF">CYJ73_08155</name>
</gene>
<proteinExistence type="predicted"/>
<dbReference type="AlphaFoldDB" id="A0A2I1RAH5"/>
<accession>A0A2I1RAH5</accession>
<comment type="caution">
    <text evidence="1">The sequence shown here is derived from an EMBL/GenBank/DDBJ whole genome shotgun (WGS) entry which is preliminary data.</text>
</comment>
<dbReference type="InterPro" id="IPR029000">
    <property type="entry name" value="Cyclophilin-like_dom_sf"/>
</dbReference>
<organism evidence="1 2">
    <name type="scientific">Gordonia terrae</name>
    <dbReference type="NCBI Taxonomy" id="2055"/>
    <lineage>
        <taxon>Bacteria</taxon>
        <taxon>Bacillati</taxon>
        <taxon>Actinomycetota</taxon>
        <taxon>Actinomycetes</taxon>
        <taxon>Mycobacteriales</taxon>
        <taxon>Gordoniaceae</taxon>
        <taxon>Gordonia</taxon>
    </lineage>
</organism>
<dbReference type="STRING" id="2055.BCM27_21085"/>
<sequence length="178" mass="19305">MTDEQRTGPVARHDRFITVTLAKRGVTAVARMLDAEAPRTAAAVWDALPLGGQVFHGKFARNEIYTLLPAFSATEPGMENTTVTPIPGDLCYFTFDGVLENPAYGYELGSAPAEHRLLIDLAVFYGRNNLLVNGDVGWVPGNVFATIIEGLDDFAAACNDVWMGGARGETLTYARHSR</sequence>